<dbReference type="EMBL" id="MU003897">
    <property type="protein sequence ID" value="KAF2716083.1"/>
    <property type="molecule type" value="Genomic_DNA"/>
</dbReference>
<accession>A0A9P4UJV0</accession>
<feature type="signal peptide" evidence="1">
    <location>
        <begin position="1"/>
        <end position="19"/>
    </location>
</feature>
<feature type="chain" id="PRO_5040438643" evidence="1">
    <location>
        <begin position="20"/>
        <end position="161"/>
    </location>
</feature>
<comment type="caution">
    <text evidence="2">The sequence shown here is derived from an EMBL/GenBank/DDBJ whole genome shotgun (WGS) entry which is preliminary data.</text>
</comment>
<keyword evidence="3" id="KW-1185">Reference proteome</keyword>
<dbReference type="Proteomes" id="UP000799441">
    <property type="component" value="Unassembled WGS sequence"/>
</dbReference>
<keyword evidence="1" id="KW-0732">Signal</keyword>
<dbReference type="AlphaFoldDB" id="A0A9P4UJV0"/>
<protein>
    <submittedName>
        <fullName evidence="2">Uncharacterized protein</fullName>
    </submittedName>
</protein>
<gene>
    <name evidence="2" type="ORF">K431DRAFT_289710</name>
</gene>
<evidence type="ECO:0000313" key="2">
    <source>
        <dbReference type="EMBL" id="KAF2716083.1"/>
    </source>
</evidence>
<proteinExistence type="predicted"/>
<evidence type="ECO:0000256" key="1">
    <source>
        <dbReference type="SAM" id="SignalP"/>
    </source>
</evidence>
<sequence>MTTWKCSFAATVLASSAAAQLYVPFTTPRNITCPGAGNGEKIAYPPVNATIDSTGPVNITYCSSQWFTTSSKEASIFVSQKGSENAWGDVGALHLDPSEWGNGTYPSSYYYETTFYIPSARSSALPGTYILTVIEIIEGHVPTSYIETSIPVNLVMPSDDN</sequence>
<evidence type="ECO:0000313" key="3">
    <source>
        <dbReference type="Proteomes" id="UP000799441"/>
    </source>
</evidence>
<reference evidence="2" key="1">
    <citation type="journal article" date="2020" name="Stud. Mycol.">
        <title>101 Dothideomycetes genomes: a test case for predicting lifestyles and emergence of pathogens.</title>
        <authorList>
            <person name="Haridas S."/>
            <person name="Albert R."/>
            <person name="Binder M."/>
            <person name="Bloem J."/>
            <person name="Labutti K."/>
            <person name="Salamov A."/>
            <person name="Andreopoulos B."/>
            <person name="Baker S."/>
            <person name="Barry K."/>
            <person name="Bills G."/>
            <person name="Bluhm B."/>
            <person name="Cannon C."/>
            <person name="Castanera R."/>
            <person name="Culley D."/>
            <person name="Daum C."/>
            <person name="Ezra D."/>
            <person name="Gonzalez J."/>
            <person name="Henrissat B."/>
            <person name="Kuo A."/>
            <person name="Liang C."/>
            <person name="Lipzen A."/>
            <person name="Lutzoni F."/>
            <person name="Magnuson J."/>
            <person name="Mondo S."/>
            <person name="Nolan M."/>
            <person name="Ohm R."/>
            <person name="Pangilinan J."/>
            <person name="Park H.-J."/>
            <person name="Ramirez L."/>
            <person name="Alfaro M."/>
            <person name="Sun H."/>
            <person name="Tritt A."/>
            <person name="Yoshinaga Y."/>
            <person name="Zwiers L.-H."/>
            <person name="Turgeon B."/>
            <person name="Goodwin S."/>
            <person name="Spatafora J."/>
            <person name="Crous P."/>
            <person name="Grigoriev I."/>
        </authorList>
    </citation>
    <scope>NUCLEOTIDE SEQUENCE</scope>
    <source>
        <strain evidence="2">CBS 116435</strain>
    </source>
</reference>
<name>A0A9P4UJV0_9PEZI</name>
<organism evidence="2 3">
    <name type="scientific">Polychaeton citri CBS 116435</name>
    <dbReference type="NCBI Taxonomy" id="1314669"/>
    <lineage>
        <taxon>Eukaryota</taxon>
        <taxon>Fungi</taxon>
        <taxon>Dikarya</taxon>
        <taxon>Ascomycota</taxon>
        <taxon>Pezizomycotina</taxon>
        <taxon>Dothideomycetes</taxon>
        <taxon>Dothideomycetidae</taxon>
        <taxon>Capnodiales</taxon>
        <taxon>Capnodiaceae</taxon>
        <taxon>Polychaeton</taxon>
    </lineage>
</organism>